<keyword evidence="2" id="KW-0548">Nucleotidyltransferase</keyword>
<dbReference type="InterPro" id="IPR043128">
    <property type="entry name" value="Rev_trsase/Diguanyl_cyclase"/>
</dbReference>
<accession>J7LJF7</accession>
<feature type="non-terminal residue" evidence="5">
    <location>
        <position position="1"/>
    </location>
</feature>
<keyword evidence="3" id="KW-0693">Viral RNA replication</keyword>
<sequence>PSALYIGRSHQFIRSSTESRYVPGPLAPYLNPPGYSDRPALLAPTDGGIDPLALALRRQVHLAVEQVDETLMAEAATAVFSFMRDHSRRRVWTMEEAIIGKSCLGGLDADAAPGVPWDSIAASMRKPAKKGTFFDVERAEILRRNGSTRERVALDVHPTLISAVNRAMSLLADGKCPDWMMKCALKDEIVPEEKVTIGKTRMYYVAPIEHAIVCRMLFGDLIAQTMIDRVTYPGKVSCAVGVAPNDGTIRAFHTVASKGESFAFAADQRGWDNHQHYELARFLAKAINDWYPAREPTSIKTARTTFIKSCYNSLYVLNGVVYRMPFGLPSGVAFTSQMNSWYLEMVTLYSAFKALPPTLTPKLDMCTLKRETFAFYYGDDSWVLFPECWGLTSSAIFAEMTKLGLEATHSIKNWPRTSEVPYERQTFLKRTIFVNADGHLVWALPLPVIEGQFAWTLRKHLHSRSVLMSVITSHLEESALYGKEYFEDRVKKIATACHEHGITLDVSTSISAYSSRFL</sequence>
<dbReference type="Pfam" id="PF00680">
    <property type="entry name" value="RdRP_1"/>
    <property type="match status" value="1"/>
</dbReference>
<dbReference type="InterPro" id="IPR001205">
    <property type="entry name" value="RNA-dir_pol_C"/>
</dbReference>
<reference evidence="5" key="1">
    <citation type="journal article" date="2012" name="J. Virol.">
        <title>High variety of known and new RNA and DNA viruses of diverse origins in untreated sewage.</title>
        <authorList>
            <person name="Ng T.F."/>
            <person name="Marine R."/>
            <person name="Wang C."/>
            <person name="Simmonds P."/>
            <person name="Kapusinszky B."/>
            <person name="Bodhidatta L."/>
            <person name="Oderinde B.S."/>
            <person name="Wommack K.E."/>
            <person name="Delwart E."/>
        </authorList>
    </citation>
    <scope>NUCLEOTIDE SEQUENCE</scope>
    <source>
        <strain evidence="5">PicaV-C</strain>
    </source>
</reference>
<dbReference type="InterPro" id="IPR043502">
    <property type="entry name" value="DNA/RNA_pol_sf"/>
</dbReference>
<feature type="domain" description="RNA-directed RNA polymerase C-terminal" evidence="4">
    <location>
        <begin position="158"/>
        <end position="496"/>
    </location>
</feature>
<proteinExistence type="predicted"/>
<dbReference type="SUPFAM" id="SSF56672">
    <property type="entry name" value="DNA/RNA polymerases"/>
    <property type="match status" value="1"/>
</dbReference>
<dbReference type="EMBL" id="JQ898336">
    <property type="protein sequence ID" value="AFR11839.1"/>
    <property type="molecule type" value="Genomic_RNA"/>
</dbReference>
<dbReference type="GO" id="GO:0003723">
    <property type="term" value="F:RNA binding"/>
    <property type="evidence" value="ECO:0007669"/>
    <property type="project" value="InterPro"/>
</dbReference>
<reference evidence="5" key="2">
    <citation type="submission" date="2012-04" db="EMBL/GenBank/DDBJ databases">
        <authorList>
            <person name="Kim Y.-H."/>
            <person name="Lee H.-S."/>
            <person name="Kwak S.-S."/>
        </authorList>
    </citation>
    <scope>NUCLEOTIDE SEQUENCE</scope>
    <source>
        <strain evidence="5">PicaV-C</strain>
    </source>
</reference>
<dbReference type="Gene3D" id="3.30.70.270">
    <property type="match status" value="1"/>
</dbReference>
<evidence type="ECO:0000256" key="1">
    <source>
        <dbReference type="ARBA" id="ARBA00022679"/>
    </source>
</evidence>
<dbReference type="CDD" id="cd23169">
    <property type="entry name" value="ps-ssRNAv-Picornavirales"/>
    <property type="match status" value="1"/>
</dbReference>
<evidence type="ECO:0000256" key="3">
    <source>
        <dbReference type="ARBA" id="ARBA00022953"/>
    </source>
</evidence>
<organism evidence="5">
    <name type="scientific">Picalivirus C</name>
    <dbReference type="NCBI Taxonomy" id="1224517"/>
    <lineage>
        <taxon>Viruses</taxon>
        <taxon>Riboviria</taxon>
    </lineage>
</organism>
<keyword evidence="1" id="KW-0808">Transferase</keyword>
<evidence type="ECO:0000313" key="5">
    <source>
        <dbReference type="EMBL" id="AFR11839.1"/>
    </source>
</evidence>
<protein>
    <submittedName>
        <fullName evidence="5">Polyprotein</fullName>
    </submittedName>
</protein>
<name>J7LJF7_9VIRU</name>
<evidence type="ECO:0000256" key="2">
    <source>
        <dbReference type="ARBA" id="ARBA00022695"/>
    </source>
</evidence>
<evidence type="ECO:0000259" key="4">
    <source>
        <dbReference type="Pfam" id="PF00680"/>
    </source>
</evidence>
<dbReference type="GO" id="GO:0006351">
    <property type="term" value="P:DNA-templated transcription"/>
    <property type="evidence" value="ECO:0007669"/>
    <property type="project" value="InterPro"/>
</dbReference>
<dbReference type="GO" id="GO:0003968">
    <property type="term" value="F:RNA-directed RNA polymerase activity"/>
    <property type="evidence" value="ECO:0007669"/>
    <property type="project" value="InterPro"/>
</dbReference>